<evidence type="ECO:0000256" key="1">
    <source>
        <dbReference type="SAM" id="MobiDB-lite"/>
    </source>
</evidence>
<feature type="region of interest" description="Disordered" evidence="1">
    <location>
        <begin position="220"/>
        <end position="266"/>
    </location>
</feature>
<feature type="compositionally biased region" description="Low complexity" evidence="1">
    <location>
        <begin position="241"/>
        <end position="251"/>
    </location>
</feature>
<organism evidence="2 3">
    <name type="scientific">Saccharopolyspora dendranthemae</name>
    <dbReference type="NCBI Taxonomy" id="1181886"/>
    <lineage>
        <taxon>Bacteria</taxon>
        <taxon>Bacillati</taxon>
        <taxon>Actinomycetota</taxon>
        <taxon>Actinomycetes</taxon>
        <taxon>Pseudonocardiales</taxon>
        <taxon>Pseudonocardiaceae</taxon>
        <taxon>Saccharopolyspora</taxon>
    </lineage>
</organism>
<comment type="caution">
    <text evidence="2">The sequence shown here is derived from an EMBL/GenBank/DDBJ whole genome shotgun (WGS) entry which is preliminary data.</text>
</comment>
<proteinExistence type="predicted"/>
<gene>
    <name evidence="2" type="ORF">FHU35_12451</name>
</gene>
<protein>
    <submittedName>
        <fullName evidence="2">Uncharacterized protein</fullName>
    </submittedName>
</protein>
<name>A0A561U7W9_9PSEU</name>
<dbReference type="Proteomes" id="UP000316184">
    <property type="component" value="Unassembled WGS sequence"/>
</dbReference>
<dbReference type="AlphaFoldDB" id="A0A561U7W9"/>
<reference evidence="2 3" key="1">
    <citation type="submission" date="2019-06" db="EMBL/GenBank/DDBJ databases">
        <title>Sequencing the genomes of 1000 actinobacteria strains.</title>
        <authorList>
            <person name="Klenk H.-P."/>
        </authorList>
    </citation>
    <scope>NUCLEOTIDE SEQUENCE [LARGE SCALE GENOMIC DNA]</scope>
    <source>
        <strain evidence="2 3">DSM 46699</strain>
    </source>
</reference>
<keyword evidence="3" id="KW-1185">Reference proteome</keyword>
<accession>A0A561U7W9</accession>
<feature type="region of interest" description="Disordered" evidence="1">
    <location>
        <begin position="52"/>
        <end position="151"/>
    </location>
</feature>
<sequence length="266" mass="28853">MEGVLVANRGERLRPWSAAPAGTSPWRSPPSTSRVWWCSTNLRMMDDEARTAARSSSVDCRRDLRTGRPRSASGRVLAGRRRQRATSHFPLSTGRWAVTGSGRGTGPPSCRPGRSSSRPSCWGLPGTGDHPRSQRGAQAVRRRGEPALRRRSARCAAQHLRPGVPMSRPGAGGLRRGPRLRAARRQLDDEVLCGRASCALRFVLLLGEKRFSRCWRGMPAAGSRHLRSPPRPVGGTGGAAPGRSGRGWCCGRRARRPSTGGCASRR</sequence>
<evidence type="ECO:0000313" key="3">
    <source>
        <dbReference type="Proteomes" id="UP000316184"/>
    </source>
</evidence>
<feature type="compositionally biased region" description="Low complexity" evidence="1">
    <location>
        <begin position="106"/>
        <end position="121"/>
    </location>
</feature>
<evidence type="ECO:0000313" key="2">
    <source>
        <dbReference type="EMBL" id="TWF95456.1"/>
    </source>
</evidence>
<dbReference type="EMBL" id="VIWX01000002">
    <property type="protein sequence ID" value="TWF95456.1"/>
    <property type="molecule type" value="Genomic_DNA"/>
</dbReference>